<proteinExistence type="inferred from homology"/>
<comment type="caution">
    <text evidence="5">The sequence shown here is derived from an EMBL/GenBank/DDBJ whole genome shotgun (WGS) entry which is preliminary data.</text>
</comment>
<keyword evidence="3" id="KW-0732">Signal</keyword>
<protein>
    <recommendedName>
        <fullName evidence="4">Periplasmic binding protein domain-containing protein</fullName>
    </recommendedName>
</protein>
<keyword evidence="6" id="KW-1185">Reference proteome</keyword>
<organism evidence="5 6">
    <name type="scientific">Mastigocoleus testarum BC008</name>
    <dbReference type="NCBI Taxonomy" id="371196"/>
    <lineage>
        <taxon>Bacteria</taxon>
        <taxon>Bacillati</taxon>
        <taxon>Cyanobacteriota</taxon>
        <taxon>Cyanophyceae</taxon>
        <taxon>Nostocales</taxon>
        <taxon>Hapalosiphonaceae</taxon>
        <taxon>Mastigocoleus</taxon>
    </lineage>
</organism>
<dbReference type="AlphaFoldDB" id="A0A0V7ZL82"/>
<name>A0A0V7ZL82_9CYAN</name>
<dbReference type="InterPro" id="IPR050555">
    <property type="entry name" value="Bact_Solute-Bind_Prot2"/>
</dbReference>
<evidence type="ECO:0000313" key="6">
    <source>
        <dbReference type="Proteomes" id="UP000053372"/>
    </source>
</evidence>
<feature type="chain" id="PRO_5006890103" description="Periplasmic binding protein domain-containing protein" evidence="3">
    <location>
        <begin position="26"/>
        <end position="350"/>
    </location>
</feature>
<accession>A0A0V7ZL82</accession>
<evidence type="ECO:0000256" key="1">
    <source>
        <dbReference type="ARBA" id="ARBA00004196"/>
    </source>
</evidence>
<feature type="domain" description="Periplasmic binding protein" evidence="4">
    <location>
        <begin position="61"/>
        <end position="314"/>
    </location>
</feature>
<dbReference type="PANTHER" id="PTHR30036:SF7">
    <property type="entry name" value="ABC TRANSPORTER PERIPLASMIC-BINDING PROTEIN YPHF"/>
    <property type="match status" value="1"/>
</dbReference>
<dbReference type="PANTHER" id="PTHR30036">
    <property type="entry name" value="D-XYLOSE-BINDING PERIPLASMIC PROTEIN"/>
    <property type="match status" value="1"/>
</dbReference>
<dbReference type="EMBL" id="LMTZ01000112">
    <property type="protein sequence ID" value="KST65150.1"/>
    <property type="molecule type" value="Genomic_DNA"/>
</dbReference>
<dbReference type="InterPro" id="IPR025997">
    <property type="entry name" value="SBP_2_dom"/>
</dbReference>
<dbReference type="Pfam" id="PF13407">
    <property type="entry name" value="Peripla_BP_4"/>
    <property type="match status" value="1"/>
</dbReference>
<evidence type="ECO:0000256" key="2">
    <source>
        <dbReference type="ARBA" id="ARBA00007639"/>
    </source>
</evidence>
<comment type="subcellular location">
    <subcellularLocation>
        <location evidence="1">Cell envelope</location>
    </subcellularLocation>
</comment>
<dbReference type="SUPFAM" id="SSF53822">
    <property type="entry name" value="Periplasmic binding protein-like I"/>
    <property type="match status" value="1"/>
</dbReference>
<evidence type="ECO:0000259" key="4">
    <source>
        <dbReference type="Pfam" id="PF13407"/>
    </source>
</evidence>
<evidence type="ECO:0000313" key="5">
    <source>
        <dbReference type="EMBL" id="KST65150.1"/>
    </source>
</evidence>
<reference evidence="5 6" key="1">
    <citation type="journal article" date="2015" name="Genome Announc.">
        <title>Draft Genome of the Euendolithic (true boring) Cyanobacterium Mastigocoleus testarum strain BC008.</title>
        <authorList>
            <person name="Guida B.S."/>
            <person name="Garcia-Pichel F."/>
        </authorList>
    </citation>
    <scope>NUCLEOTIDE SEQUENCE [LARGE SCALE GENOMIC DNA]</scope>
    <source>
        <strain evidence="5 6">BC008</strain>
    </source>
</reference>
<dbReference type="PROSITE" id="PS51257">
    <property type="entry name" value="PROKAR_LIPOPROTEIN"/>
    <property type="match status" value="1"/>
</dbReference>
<dbReference type="Proteomes" id="UP000053372">
    <property type="component" value="Unassembled WGS sequence"/>
</dbReference>
<dbReference type="InterPro" id="IPR028082">
    <property type="entry name" value="Peripla_BP_I"/>
</dbReference>
<dbReference type="GO" id="GO:0030288">
    <property type="term" value="C:outer membrane-bounded periplasmic space"/>
    <property type="evidence" value="ECO:0007669"/>
    <property type="project" value="TreeGrafter"/>
</dbReference>
<comment type="similarity">
    <text evidence="2">Belongs to the bacterial solute-binding protein 2 family.</text>
</comment>
<feature type="signal peptide" evidence="3">
    <location>
        <begin position="1"/>
        <end position="25"/>
    </location>
</feature>
<dbReference type="GO" id="GO:0030246">
    <property type="term" value="F:carbohydrate binding"/>
    <property type="evidence" value="ECO:0007669"/>
    <property type="project" value="TreeGrafter"/>
</dbReference>
<dbReference type="CDD" id="cd06312">
    <property type="entry name" value="PBP1_ABC_sugar_binding-like"/>
    <property type="match status" value="1"/>
</dbReference>
<evidence type="ECO:0000256" key="3">
    <source>
        <dbReference type="SAM" id="SignalP"/>
    </source>
</evidence>
<gene>
    <name evidence="5" type="ORF">BC008_20340</name>
</gene>
<sequence length="350" mass="39799">MTKSFCLLSSICLCLFLTVACQSQNFDNELATKQKNLPVSYSSNVLNITLIQHDSCPWSYFWCVVEKGINDAAKDLKVNVKLLRPSETPYKPSEQKELIEKALKDNPDGIGVTLTDRKLFREPLTTFLEDHQDDRKSRIPVIAYNAGNSPDKDDIPYDIYIGQDEEKAGYEAGKKLVELARLKSSGKRGVCINHQEDTENLQARCRGFENALRDEGIPYFTIITKDNPKNIKEEIEKDYQTHKNTDIVLSLGQIGAAPFYEFMEDNKLESSQIFHATFDLSKTIINNIENGRTLFAIDQQPYLQGYMVVQWLALIKNHNFTPPGKVISTGPSFVDKDNLDKVKQQVGQYR</sequence>
<dbReference type="Gene3D" id="3.40.50.2300">
    <property type="match status" value="2"/>
</dbReference>